<organism evidence="2 3">
    <name type="scientific">Madurella mycetomatis</name>
    <dbReference type="NCBI Taxonomy" id="100816"/>
    <lineage>
        <taxon>Eukaryota</taxon>
        <taxon>Fungi</taxon>
        <taxon>Dikarya</taxon>
        <taxon>Ascomycota</taxon>
        <taxon>Pezizomycotina</taxon>
        <taxon>Sordariomycetes</taxon>
        <taxon>Sordariomycetidae</taxon>
        <taxon>Sordariales</taxon>
        <taxon>Sordariales incertae sedis</taxon>
        <taxon>Madurella</taxon>
    </lineage>
</organism>
<sequence>MDLNLPEAAITRFATAHTALAATVWAITATYIFFSAVLQLAQDAKKPTLVATTIPFLSPILGMIRWSMGFYRHMRCAVLTAACQVQH</sequence>
<accession>A0A175VYG2</accession>
<feature type="transmembrane region" description="Helical" evidence="1">
    <location>
        <begin position="20"/>
        <end position="41"/>
    </location>
</feature>
<reference evidence="2 3" key="1">
    <citation type="journal article" date="2016" name="Genome Announc.">
        <title>Genome Sequence of Madurella mycetomatis mm55, Isolated from a Human Mycetoma Case in Sudan.</title>
        <authorList>
            <person name="Smit S."/>
            <person name="Derks M.F."/>
            <person name="Bervoets S."/>
            <person name="Fahal A."/>
            <person name="van Leeuwen W."/>
            <person name="van Belkum A."/>
            <person name="van de Sande W.W."/>
        </authorList>
    </citation>
    <scope>NUCLEOTIDE SEQUENCE [LARGE SCALE GENOMIC DNA]</scope>
    <source>
        <strain evidence="3">mm55</strain>
    </source>
</reference>
<feature type="transmembrane region" description="Helical" evidence="1">
    <location>
        <begin position="47"/>
        <end position="66"/>
    </location>
</feature>
<name>A0A175VYG2_9PEZI</name>
<keyword evidence="1" id="KW-1133">Transmembrane helix</keyword>
<keyword evidence="1" id="KW-0472">Membrane</keyword>
<dbReference type="Proteomes" id="UP000078237">
    <property type="component" value="Unassembled WGS sequence"/>
</dbReference>
<dbReference type="AlphaFoldDB" id="A0A175VYG2"/>
<keyword evidence="3" id="KW-1185">Reference proteome</keyword>
<evidence type="ECO:0000313" key="2">
    <source>
        <dbReference type="EMBL" id="KXX76315.1"/>
    </source>
</evidence>
<keyword evidence="1" id="KW-0812">Transmembrane</keyword>
<gene>
    <name evidence="2" type="ORF">MMYC01_205326</name>
</gene>
<dbReference type="STRING" id="100816.A0A175VYG2"/>
<dbReference type="VEuPathDB" id="FungiDB:MMYC01_205326"/>
<dbReference type="EMBL" id="LCTW02000217">
    <property type="protein sequence ID" value="KXX76315.1"/>
    <property type="molecule type" value="Genomic_DNA"/>
</dbReference>
<comment type="caution">
    <text evidence="2">The sequence shown here is derived from an EMBL/GenBank/DDBJ whole genome shotgun (WGS) entry which is preliminary data.</text>
</comment>
<evidence type="ECO:0000256" key="1">
    <source>
        <dbReference type="SAM" id="Phobius"/>
    </source>
</evidence>
<protein>
    <submittedName>
        <fullName evidence="2">Uncharacterized protein</fullName>
    </submittedName>
</protein>
<evidence type="ECO:0000313" key="3">
    <source>
        <dbReference type="Proteomes" id="UP000078237"/>
    </source>
</evidence>
<proteinExistence type="predicted"/>